<gene>
    <name evidence="3" type="ORF">SPV1_08391</name>
</gene>
<evidence type="ECO:0000313" key="4">
    <source>
        <dbReference type="Proteomes" id="UP000005297"/>
    </source>
</evidence>
<dbReference type="EMBL" id="AATS01000008">
    <property type="protein sequence ID" value="EAU54422.1"/>
    <property type="molecule type" value="Genomic_DNA"/>
</dbReference>
<keyword evidence="1" id="KW-0732">Signal</keyword>
<comment type="caution">
    <text evidence="3">The sequence shown here is derived from an EMBL/GenBank/DDBJ whole genome shotgun (WGS) entry which is preliminary data.</text>
</comment>
<dbReference type="InParanoid" id="Q0EYY5"/>
<dbReference type="SUPFAM" id="SSF159594">
    <property type="entry name" value="XCC0632-like"/>
    <property type="match status" value="1"/>
</dbReference>
<protein>
    <submittedName>
        <fullName evidence="3">Lipoprotein, putative</fullName>
    </submittedName>
</protein>
<organism evidence="3 4">
    <name type="scientific">Mariprofundus ferrooxydans PV-1</name>
    <dbReference type="NCBI Taxonomy" id="314345"/>
    <lineage>
        <taxon>Bacteria</taxon>
        <taxon>Pseudomonadati</taxon>
        <taxon>Pseudomonadota</taxon>
        <taxon>Candidatius Mariprofundia</taxon>
        <taxon>Mariprofundales</taxon>
        <taxon>Mariprofundaceae</taxon>
        <taxon>Mariprofundus</taxon>
    </lineage>
</organism>
<keyword evidence="3" id="KW-0449">Lipoprotein</keyword>
<sequence length="204" mass="22089">MMRAIAVLKFLVPGLTALLCAACSVSPVTRYYVLNPVIRAEAPAQTDHAPGKRIGISLLRLPQYLDRASIVTRSTSNELKLAEYDRWGGNPEKNIRQVMNRNLSQLLESAGFSVIAADSDLSPELNIEIEITRFERFPDGVVRLSAVWHILDPSGKLLTGRSSDLSSQPVAGASDYDAIVAAMSDLLGQLSHVIADAILHPDAA</sequence>
<evidence type="ECO:0000259" key="2">
    <source>
        <dbReference type="Pfam" id="PF03886"/>
    </source>
</evidence>
<dbReference type="InterPro" id="IPR005586">
    <property type="entry name" value="ABC_trans_aux"/>
</dbReference>
<feature type="domain" description="ABC-type transport auxiliary lipoprotein component" evidence="2">
    <location>
        <begin position="32"/>
        <end position="195"/>
    </location>
</feature>
<accession>Q0EYY5</accession>
<proteinExistence type="predicted"/>
<dbReference type="Proteomes" id="UP000005297">
    <property type="component" value="Unassembled WGS sequence"/>
</dbReference>
<feature type="chain" id="PRO_5004171391" evidence="1">
    <location>
        <begin position="22"/>
        <end position="204"/>
    </location>
</feature>
<evidence type="ECO:0000313" key="3">
    <source>
        <dbReference type="EMBL" id="EAU54422.1"/>
    </source>
</evidence>
<dbReference type="AlphaFoldDB" id="Q0EYY5"/>
<dbReference type="Gene3D" id="3.40.50.10610">
    <property type="entry name" value="ABC-type transport auxiliary lipoprotein component"/>
    <property type="match status" value="1"/>
</dbReference>
<name>Q0EYY5_9PROT</name>
<evidence type="ECO:0000256" key="1">
    <source>
        <dbReference type="SAM" id="SignalP"/>
    </source>
</evidence>
<dbReference type="HOGENOM" id="CLU_096001_2_1_0"/>
<reference evidence="3 4" key="1">
    <citation type="submission" date="2006-09" db="EMBL/GenBank/DDBJ databases">
        <authorList>
            <person name="Emerson D."/>
            <person name="Ferriera S."/>
            <person name="Johnson J."/>
            <person name="Kravitz S."/>
            <person name="Halpern A."/>
            <person name="Remington K."/>
            <person name="Beeson K."/>
            <person name="Tran B."/>
            <person name="Rogers Y.-H."/>
            <person name="Friedman R."/>
            <person name="Venter J.C."/>
        </authorList>
    </citation>
    <scope>NUCLEOTIDE SEQUENCE [LARGE SCALE GENOMIC DNA]</scope>
    <source>
        <strain evidence="3 4">PV-1</strain>
    </source>
</reference>
<dbReference type="Pfam" id="PF03886">
    <property type="entry name" value="ABC_trans_aux"/>
    <property type="match status" value="1"/>
</dbReference>
<dbReference type="eggNOG" id="COG3009">
    <property type="taxonomic scope" value="Bacteria"/>
</dbReference>
<dbReference type="STRING" id="314344.AL013_03185"/>
<feature type="signal peptide" evidence="1">
    <location>
        <begin position="1"/>
        <end position="21"/>
    </location>
</feature>
<keyword evidence="4" id="KW-1185">Reference proteome</keyword>
<dbReference type="FunCoup" id="Q0EYY5">
    <property type="interactions" value="8"/>
</dbReference>